<proteinExistence type="predicted"/>
<keyword evidence="2" id="KW-1185">Reference proteome</keyword>
<gene>
    <name evidence="1" type="ORF">DB32_004159</name>
</gene>
<evidence type="ECO:0000313" key="2">
    <source>
        <dbReference type="Proteomes" id="UP000034883"/>
    </source>
</evidence>
<dbReference type="KEGG" id="samy:DB32_004159"/>
<dbReference type="AlphaFoldDB" id="A0A0F6YJH0"/>
<accession>A0A0F6YJH0</accession>
<dbReference type="EMBL" id="CP011125">
    <property type="protein sequence ID" value="AKF07010.1"/>
    <property type="molecule type" value="Genomic_DNA"/>
</dbReference>
<name>A0A0F6YJH0_9BACT</name>
<dbReference type="Proteomes" id="UP000034883">
    <property type="component" value="Chromosome"/>
</dbReference>
<protein>
    <submittedName>
        <fullName evidence="1">Uncharacterized protein</fullName>
    </submittedName>
</protein>
<evidence type="ECO:0000313" key="1">
    <source>
        <dbReference type="EMBL" id="AKF07010.1"/>
    </source>
</evidence>
<dbReference type="SUPFAM" id="SSF56935">
    <property type="entry name" value="Porins"/>
    <property type="match status" value="1"/>
</dbReference>
<sequence length="437" mass="48533">MIASTARTAAAQGWLEDRDRAEGPGIRLGDFELHPGIGLEVGWDSNVYYTSDDPAPGLPQRVDSAILRVTPHLLFSTLGAERRAEGEGAPSEPPVVQFRGGLSASYYEFFADERRRNVAIDIGLNLSILQGRPVSFTLYNQFGRSIRPFTENTSNVSYARIREDAGLQVMFSTAGQILQVGVGYDFGLDFFEDEQLQYGNTFNHAITLSESFRFLPQTALVHTTSVIIRDYYQPPGAGSDRPAQLDSVRLNSMLGVNGAITNEISFMVQGGYGAGFFESIGTTYDQDFDTFLARAELRWRPMQSFRLSFGYDRSVHPSFVGNYYSQDRGYINTQMMFGGAFLLGADLSLAYYDFGQIVAPDGVTPIGNSTERTDVRFIGSLFAEYRFTEWLGVNGTFRYTGSFTDFSYDVPVGGGAVVLDPAQYNKIELWLGVRVFY</sequence>
<dbReference type="STRING" id="927083.DB32_004159"/>
<reference evidence="1 2" key="1">
    <citation type="submission" date="2015-03" db="EMBL/GenBank/DDBJ databases">
        <title>Genome assembly of Sandaracinus amylolyticus DSM 53668.</title>
        <authorList>
            <person name="Sharma G."/>
            <person name="Subramanian S."/>
        </authorList>
    </citation>
    <scope>NUCLEOTIDE SEQUENCE [LARGE SCALE GENOMIC DNA]</scope>
    <source>
        <strain evidence="1 2">DSM 53668</strain>
    </source>
</reference>
<organism evidence="1 2">
    <name type="scientific">Sandaracinus amylolyticus</name>
    <dbReference type="NCBI Taxonomy" id="927083"/>
    <lineage>
        <taxon>Bacteria</taxon>
        <taxon>Pseudomonadati</taxon>
        <taxon>Myxococcota</taxon>
        <taxon>Polyangia</taxon>
        <taxon>Polyangiales</taxon>
        <taxon>Sandaracinaceae</taxon>
        <taxon>Sandaracinus</taxon>
    </lineage>
</organism>